<sequence length="83" mass="9632">MPLKIHFLDSHLNFFPDNCGQVSDEHGESFHQDMANMEKRYQGNWFTAMLAPILLDAHQRCSPRPLQATGQKKSKVQSRLRYS</sequence>
<dbReference type="Proteomes" id="UP000499080">
    <property type="component" value="Unassembled WGS sequence"/>
</dbReference>
<feature type="region of interest" description="Disordered" evidence="1">
    <location>
        <begin position="64"/>
        <end position="83"/>
    </location>
</feature>
<gene>
    <name evidence="2" type="ORF">AVEN_35251_1</name>
</gene>
<comment type="caution">
    <text evidence="2">The sequence shown here is derived from an EMBL/GenBank/DDBJ whole genome shotgun (WGS) entry which is preliminary data.</text>
</comment>
<evidence type="ECO:0000313" key="3">
    <source>
        <dbReference type="Proteomes" id="UP000499080"/>
    </source>
</evidence>
<reference evidence="2 3" key="1">
    <citation type="journal article" date="2019" name="Sci. Rep.">
        <title>Orb-weaving spider Araneus ventricosus genome elucidates the spidroin gene catalogue.</title>
        <authorList>
            <person name="Kono N."/>
            <person name="Nakamura H."/>
            <person name="Ohtoshi R."/>
            <person name="Moran D.A.P."/>
            <person name="Shinohara A."/>
            <person name="Yoshida Y."/>
            <person name="Fujiwara M."/>
            <person name="Mori M."/>
            <person name="Tomita M."/>
            <person name="Arakawa K."/>
        </authorList>
    </citation>
    <scope>NUCLEOTIDE SEQUENCE [LARGE SCALE GENOMIC DNA]</scope>
</reference>
<evidence type="ECO:0000256" key="1">
    <source>
        <dbReference type="SAM" id="MobiDB-lite"/>
    </source>
</evidence>
<name>A0A4Y2EI73_ARAVE</name>
<organism evidence="2 3">
    <name type="scientific">Araneus ventricosus</name>
    <name type="common">Orbweaver spider</name>
    <name type="synonym">Epeira ventricosa</name>
    <dbReference type="NCBI Taxonomy" id="182803"/>
    <lineage>
        <taxon>Eukaryota</taxon>
        <taxon>Metazoa</taxon>
        <taxon>Ecdysozoa</taxon>
        <taxon>Arthropoda</taxon>
        <taxon>Chelicerata</taxon>
        <taxon>Arachnida</taxon>
        <taxon>Araneae</taxon>
        <taxon>Araneomorphae</taxon>
        <taxon>Entelegynae</taxon>
        <taxon>Araneoidea</taxon>
        <taxon>Araneidae</taxon>
        <taxon>Araneus</taxon>
    </lineage>
</organism>
<evidence type="ECO:0000313" key="2">
    <source>
        <dbReference type="EMBL" id="GBM27585.1"/>
    </source>
</evidence>
<dbReference type="PANTHER" id="PTHR46114:SF1">
    <property type="entry name" value="ZAD DOMAIN-CONTAINING PROTEIN"/>
    <property type="match status" value="1"/>
</dbReference>
<accession>A0A4Y2EI73</accession>
<dbReference type="AlphaFoldDB" id="A0A4Y2EI73"/>
<feature type="compositionally biased region" description="Basic residues" evidence="1">
    <location>
        <begin position="72"/>
        <end position="83"/>
    </location>
</feature>
<dbReference type="PANTHER" id="PTHR46114">
    <property type="entry name" value="APPLE DOMAIN-CONTAINING PROTEIN"/>
    <property type="match status" value="1"/>
</dbReference>
<dbReference type="EMBL" id="BGPR01000590">
    <property type="protein sequence ID" value="GBM27585.1"/>
    <property type="molecule type" value="Genomic_DNA"/>
</dbReference>
<protein>
    <submittedName>
        <fullName evidence="2">Uncharacterized protein</fullName>
    </submittedName>
</protein>
<proteinExistence type="predicted"/>
<keyword evidence="3" id="KW-1185">Reference proteome</keyword>